<dbReference type="EMBL" id="BGPR01049881">
    <property type="protein sequence ID" value="GBO26881.1"/>
    <property type="molecule type" value="Genomic_DNA"/>
</dbReference>
<dbReference type="AlphaFoldDB" id="A0A4Y2VQF8"/>
<evidence type="ECO:0000313" key="1">
    <source>
        <dbReference type="EMBL" id="GBO26881.1"/>
    </source>
</evidence>
<keyword evidence="2" id="KW-1185">Reference proteome</keyword>
<comment type="caution">
    <text evidence="1">The sequence shown here is derived from an EMBL/GenBank/DDBJ whole genome shotgun (WGS) entry which is preliminary data.</text>
</comment>
<name>A0A4Y2VQF8_ARAVE</name>
<proteinExistence type="predicted"/>
<protein>
    <submittedName>
        <fullName evidence="1">Uncharacterized protein</fullName>
    </submittedName>
</protein>
<gene>
    <name evidence="1" type="ORF">AVEN_213044_1</name>
</gene>
<dbReference type="Proteomes" id="UP000499080">
    <property type="component" value="Unassembled WGS sequence"/>
</dbReference>
<accession>A0A4Y2VQF8</accession>
<evidence type="ECO:0000313" key="2">
    <source>
        <dbReference type="Proteomes" id="UP000499080"/>
    </source>
</evidence>
<reference evidence="1 2" key="1">
    <citation type="journal article" date="2019" name="Sci. Rep.">
        <title>Orb-weaving spider Araneus ventricosus genome elucidates the spidroin gene catalogue.</title>
        <authorList>
            <person name="Kono N."/>
            <person name="Nakamura H."/>
            <person name="Ohtoshi R."/>
            <person name="Moran D.A.P."/>
            <person name="Shinohara A."/>
            <person name="Yoshida Y."/>
            <person name="Fujiwara M."/>
            <person name="Mori M."/>
            <person name="Tomita M."/>
            <person name="Arakawa K."/>
        </authorList>
    </citation>
    <scope>NUCLEOTIDE SEQUENCE [LARGE SCALE GENOMIC DNA]</scope>
</reference>
<sequence length="84" mass="9284">MPTSDLVGSRMAWLGNLNRKKKVLVLSSDCALNQHYSKSSRPTVDCLLPSGWLLVVSLVFLQEKPKCGSSPEIHPGGQRPIHWS</sequence>
<organism evidence="1 2">
    <name type="scientific">Araneus ventricosus</name>
    <name type="common">Orbweaver spider</name>
    <name type="synonym">Epeira ventricosa</name>
    <dbReference type="NCBI Taxonomy" id="182803"/>
    <lineage>
        <taxon>Eukaryota</taxon>
        <taxon>Metazoa</taxon>
        <taxon>Ecdysozoa</taxon>
        <taxon>Arthropoda</taxon>
        <taxon>Chelicerata</taxon>
        <taxon>Arachnida</taxon>
        <taxon>Araneae</taxon>
        <taxon>Araneomorphae</taxon>
        <taxon>Entelegynae</taxon>
        <taxon>Araneoidea</taxon>
        <taxon>Araneidae</taxon>
        <taxon>Araneus</taxon>
    </lineage>
</organism>